<evidence type="ECO:0000256" key="2">
    <source>
        <dbReference type="SAM" id="MobiDB-lite"/>
    </source>
</evidence>
<accession>A0A328CYY1</accession>
<dbReference type="InterPro" id="IPR012677">
    <property type="entry name" value="Nucleotide-bd_a/b_plait_sf"/>
</dbReference>
<keyword evidence="1" id="KW-0694">RNA-binding</keyword>
<protein>
    <recommendedName>
        <fullName evidence="3">RRM domain-containing protein</fullName>
    </recommendedName>
</protein>
<dbReference type="InterPro" id="IPR035979">
    <property type="entry name" value="RBD_domain_sf"/>
</dbReference>
<dbReference type="SUPFAM" id="SSF54928">
    <property type="entry name" value="RNA-binding domain, RBD"/>
    <property type="match status" value="1"/>
</dbReference>
<sequence length="207" mass="22665">MGRKRDQSRPVPYSTKRRLPLPPPPDDAASTAAAIDDLFPETPRASSKPPATVVILGIPAECSVLDLKSRFEIYGAISRTRMDPAGLAHITFRSRDSAESAVHAAFPITLHSKPVQVMWASDDLALQWRKEGVSKKEGKMEVLSKLVRAEVPLSRHGRGNKRMGSAIASPKDENIAKSYTNKKQGGIALRLGVPFKGRKLVTYDDIL</sequence>
<proteinExistence type="predicted"/>
<evidence type="ECO:0000313" key="5">
    <source>
        <dbReference type="Proteomes" id="UP000249390"/>
    </source>
</evidence>
<name>A0A328CYY1_9ASTE</name>
<dbReference type="AlphaFoldDB" id="A0A328CYY1"/>
<dbReference type="InterPro" id="IPR000504">
    <property type="entry name" value="RRM_dom"/>
</dbReference>
<dbReference type="Gene3D" id="3.30.70.330">
    <property type="match status" value="1"/>
</dbReference>
<gene>
    <name evidence="4" type="ORF">DM860_000352</name>
</gene>
<dbReference type="Proteomes" id="UP000249390">
    <property type="component" value="Unassembled WGS sequence"/>
</dbReference>
<feature type="domain" description="RRM" evidence="3">
    <location>
        <begin position="51"/>
        <end position="122"/>
    </location>
</feature>
<organism evidence="4 5">
    <name type="scientific">Cuscuta australis</name>
    <dbReference type="NCBI Taxonomy" id="267555"/>
    <lineage>
        <taxon>Eukaryota</taxon>
        <taxon>Viridiplantae</taxon>
        <taxon>Streptophyta</taxon>
        <taxon>Embryophyta</taxon>
        <taxon>Tracheophyta</taxon>
        <taxon>Spermatophyta</taxon>
        <taxon>Magnoliopsida</taxon>
        <taxon>eudicotyledons</taxon>
        <taxon>Gunneridae</taxon>
        <taxon>Pentapetalae</taxon>
        <taxon>asterids</taxon>
        <taxon>lamiids</taxon>
        <taxon>Solanales</taxon>
        <taxon>Convolvulaceae</taxon>
        <taxon>Cuscuteae</taxon>
        <taxon>Cuscuta</taxon>
        <taxon>Cuscuta subgen. Grammica</taxon>
        <taxon>Cuscuta sect. Cleistogrammica</taxon>
    </lineage>
</organism>
<dbReference type="EMBL" id="NQVE01000215">
    <property type="protein sequence ID" value="RAL37658.1"/>
    <property type="molecule type" value="Genomic_DNA"/>
</dbReference>
<evidence type="ECO:0000313" key="4">
    <source>
        <dbReference type="EMBL" id="RAL37658.1"/>
    </source>
</evidence>
<comment type="caution">
    <text evidence="4">The sequence shown here is derived from an EMBL/GenBank/DDBJ whole genome shotgun (WGS) entry which is preliminary data.</text>
</comment>
<dbReference type="SMART" id="SM00360">
    <property type="entry name" value="RRM"/>
    <property type="match status" value="1"/>
</dbReference>
<dbReference type="CDD" id="cd00590">
    <property type="entry name" value="RRM_SF"/>
    <property type="match status" value="1"/>
</dbReference>
<dbReference type="GO" id="GO:0003723">
    <property type="term" value="F:RNA binding"/>
    <property type="evidence" value="ECO:0007669"/>
    <property type="project" value="UniProtKB-UniRule"/>
</dbReference>
<dbReference type="PROSITE" id="PS50102">
    <property type="entry name" value="RRM"/>
    <property type="match status" value="1"/>
</dbReference>
<keyword evidence="5" id="KW-1185">Reference proteome</keyword>
<reference evidence="4 5" key="1">
    <citation type="submission" date="2018-06" db="EMBL/GenBank/DDBJ databases">
        <title>The Genome of Cuscuta australis (Dodder) Provides Insight into the Evolution of Plant Parasitism.</title>
        <authorList>
            <person name="Liu H."/>
        </authorList>
    </citation>
    <scope>NUCLEOTIDE SEQUENCE [LARGE SCALE GENOMIC DNA]</scope>
    <source>
        <strain evidence="5">cv. Yunnan</strain>
        <tissue evidence="4">Vines</tissue>
    </source>
</reference>
<evidence type="ECO:0000256" key="1">
    <source>
        <dbReference type="PROSITE-ProRule" id="PRU00176"/>
    </source>
</evidence>
<evidence type="ECO:0000259" key="3">
    <source>
        <dbReference type="PROSITE" id="PS50102"/>
    </source>
</evidence>
<feature type="region of interest" description="Disordered" evidence="2">
    <location>
        <begin position="1"/>
        <end position="31"/>
    </location>
</feature>